<dbReference type="SUPFAM" id="SSF55486">
    <property type="entry name" value="Metalloproteases ('zincins'), catalytic domain"/>
    <property type="match status" value="1"/>
</dbReference>
<evidence type="ECO:0000313" key="2">
    <source>
        <dbReference type="EMBL" id="BBA37915.1"/>
    </source>
</evidence>
<dbReference type="Pfam" id="PF14521">
    <property type="entry name" value="Aspzincin_M35"/>
    <property type="match status" value="1"/>
</dbReference>
<dbReference type="EMBL" id="CP090641">
    <property type="protein sequence ID" value="WFN21691.1"/>
    <property type="molecule type" value="Genomic_DNA"/>
</dbReference>
<dbReference type="InterPro" id="IPR024079">
    <property type="entry name" value="MetalloPept_cat_dom_sf"/>
</dbReference>
<dbReference type="RefSeq" id="WP_039367888.1">
    <property type="nucleotide sequence ID" value="NZ_AP018357.1"/>
</dbReference>
<reference evidence="3" key="3">
    <citation type="submission" date="2021-01" db="EMBL/GenBank/DDBJ databases">
        <title>Outbreak of Burkholderia contaminns endophthalmitis traced to a clinical ventilation system.</title>
        <authorList>
            <person name="Lipuma J."/>
            <person name="Spilker T."/>
            <person name="Kratholm J."/>
        </authorList>
    </citation>
    <scope>NUCLEOTIDE SEQUENCE</scope>
    <source>
        <strain evidence="3">HI4954</strain>
    </source>
</reference>
<dbReference type="Proteomes" id="UP001220209">
    <property type="component" value="Chromosome 2"/>
</dbReference>
<sequence>MPLNDPDATNDEEWIRIATVSVNTIRDSVVSIPLSLDGPPICPNMTDSTFRKRMLELRDEAVAVTRQRIRELARWSPATEARVIDWFGTSDIETRRTLINGLDALADVMARLDARNFVRTGSDADRATGCLPNMKNLDAEVAHVCRPDTSTHTIAISLPFCSLPERSAGNLSSQQLTIVHECTHFEDTFNAVDHSGAYGRTACMHFAKHHPNDALGNADSIAWFILAR</sequence>
<keyword evidence="6" id="KW-1185">Reference proteome</keyword>
<evidence type="ECO:0000313" key="3">
    <source>
        <dbReference type="EMBL" id="MBK1930855.1"/>
    </source>
</evidence>
<evidence type="ECO:0000313" key="7">
    <source>
        <dbReference type="Proteomes" id="UP001220209"/>
    </source>
</evidence>
<dbReference type="Proteomes" id="UP000664048">
    <property type="component" value="Unassembled WGS sequence"/>
</dbReference>
<dbReference type="EC" id="3.4.24.-" evidence="5"/>
<gene>
    <name evidence="2" type="ORF">BCCH1_03260</name>
    <name evidence="4" type="ORF">J4M89_22465</name>
    <name evidence="3" type="ORF">JIN94_13290</name>
    <name evidence="5" type="ORF">LXE91_23805</name>
</gene>
<dbReference type="Gene3D" id="3.40.390.10">
    <property type="entry name" value="Collagenase (Catalytic Domain)"/>
    <property type="match status" value="1"/>
</dbReference>
<evidence type="ECO:0000259" key="1">
    <source>
        <dbReference type="SMART" id="SM01351"/>
    </source>
</evidence>
<feature type="domain" description="Lysine-specific metallo-endopeptidase" evidence="1">
    <location>
        <begin position="70"/>
        <end position="226"/>
    </location>
</feature>
<evidence type="ECO:0000313" key="5">
    <source>
        <dbReference type="EMBL" id="WFN21691.1"/>
    </source>
</evidence>
<proteinExistence type="predicted"/>
<reference evidence="2" key="1">
    <citation type="journal article" date="2016" name="Biosci. Biotechnol. Biochem.">
        <title>Bioconversion of AHX to AOH by resting cells of Burkholderia contaminans CH-1.</title>
        <authorList>
            <person name="Choi J.H."/>
            <person name="Kikuchi A."/>
            <person name="Pumkaeo P."/>
            <person name="Hirai H."/>
            <person name="Tokuyama S."/>
            <person name="Kawagishi H."/>
        </authorList>
    </citation>
    <scope>NUCLEOTIDE SEQUENCE</scope>
    <source>
        <strain evidence="2">CH-1</strain>
    </source>
</reference>
<reference evidence="5 7" key="5">
    <citation type="submission" date="2021-12" db="EMBL/GenBank/DDBJ databases">
        <title>Genomic and phenotypic characterization of three Burkholderia contaminans isolates recovered from different sources.</title>
        <authorList>
            <person name="Lopez De Volder A."/>
            <person name="Fan Y."/>
            <person name="Nunvar J."/>
            <person name="Herrera T."/>
            <person name="Timp W."/>
            <person name="Degrossi J."/>
        </authorList>
    </citation>
    <scope>NUCLEOTIDE SEQUENCE [LARGE SCALE GENOMIC DNA]</scope>
    <source>
        <strain evidence="5 7">LMG 23361</strain>
    </source>
</reference>
<keyword evidence="5" id="KW-0378">Hydrolase</keyword>
<reference evidence="4 6" key="4">
    <citation type="submission" date="2021-03" db="EMBL/GenBank/DDBJ databases">
        <title>Clinical course, treatment and visual outcome of an outbreak of Burkholderia contaminans endophthalmitis following cataract surgery.</title>
        <authorList>
            <person name="Lind C."/>
            <person name="Olsen K."/>
            <person name="Angelsen N.K."/>
            <person name="Krefting E.A."/>
            <person name="Fossen K."/>
            <person name="Gravningen K."/>
            <person name="Depoorter E."/>
            <person name="Vandamme P."/>
            <person name="Bertelsen G."/>
        </authorList>
    </citation>
    <scope>NUCLEOTIDE SEQUENCE [LARGE SCALE GENOMIC DNA]</scope>
    <source>
        <strain evidence="4 6">51242556</strain>
    </source>
</reference>
<dbReference type="SMART" id="SM01351">
    <property type="entry name" value="Aspzincin_M35"/>
    <property type="match status" value="1"/>
</dbReference>
<evidence type="ECO:0000313" key="6">
    <source>
        <dbReference type="Proteomes" id="UP000664048"/>
    </source>
</evidence>
<organism evidence="2">
    <name type="scientific">Burkholderia contaminans</name>
    <dbReference type="NCBI Taxonomy" id="488447"/>
    <lineage>
        <taxon>Bacteria</taxon>
        <taxon>Pseudomonadati</taxon>
        <taxon>Pseudomonadota</taxon>
        <taxon>Betaproteobacteria</taxon>
        <taxon>Burkholderiales</taxon>
        <taxon>Burkholderiaceae</taxon>
        <taxon>Burkholderia</taxon>
        <taxon>Burkholderia cepacia complex</taxon>
    </lineage>
</organism>
<protein>
    <submittedName>
        <fullName evidence="5">M35 family metallo-endopeptidase</fullName>
        <ecNumber evidence="5">3.4.24.-</ecNumber>
    </submittedName>
</protein>
<dbReference type="Proteomes" id="UP000611459">
    <property type="component" value="Unassembled WGS sequence"/>
</dbReference>
<dbReference type="AlphaFoldDB" id="A0A286P556"/>
<dbReference type="OrthoDB" id="8841651at2"/>
<accession>A0A286P556</accession>
<dbReference type="GO" id="GO:0004222">
    <property type="term" value="F:metalloendopeptidase activity"/>
    <property type="evidence" value="ECO:0007669"/>
    <property type="project" value="InterPro"/>
</dbReference>
<dbReference type="GeneID" id="93188430"/>
<evidence type="ECO:0000313" key="4">
    <source>
        <dbReference type="EMBL" id="MBO1832148.1"/>
    </source>
</evidence>
<dbReference type="InterPro" id="IPR034108">
    <property type="entry name" value="Pept_M35-like_proteobacteria"/>
</dbReference>
<dbReference type="EMBL" id="JAGEMX010000007">
    <property type="protein sequence ID" value="MBO1832148.1"/>
    <property type="molecule type" value="Genomic_DNA"/>
</dbReference>
<reference evidence="2" key="2">
    <citation type="journal article" date="2017" name="Genome Announc.">
        <title>High-Quality Draft Genome Sequence of Burkholderia contaminans CH-1, a Gram-Negative Bacterium That Metabolizes 2-Azahypoxanthine, a Plant Growth-Regulating Compound.</title>
        <authorList>
            <person name="Choi J.-H."/>
            <person name="Sugiura H."/>
            <person name="Moriuchi R."/>
            <person name="Kawagishi H."/>
            <person name="Dohra H."/>
        </authorList>
    </citation>
    <scope>NUCLEOTIDE SEQUENCE</scope>
    <source>
        <strain evidence="2">CH-1</strain>
    </source>
</reference>
<dbReference type="InterPro" id="IPR029463">
    <property type="entry name" value="Lys_MEP"/>
</dbReference>
<dbReference type="CDD" id="cd11007">
    <property type="entry name" value="M35_like_1"/>
    <property type="match status" value="1"/>
</dbReference>
<dbReference type="EMBL" id="JAENIB010000004">
    <property type="protein sequence ID" value="MBK1930855.1"/>
    <property type="molecule type" value="Genomic_DNA"/>
</dbReference>
<dbReference type="EMBL" id="AP018357">
    <property type="protein sequence ID" value="BBA37915.1"/>
    <property type="molecule type" value="Genomic_DNA"/>
</dbReference>
<name>A0A286P556_9BURK</name>